<organism evidence="2 3">
    <name type="scientific">Crepidotus variabilis</name>
    <dbReference type="NCBI Taxonomy" id="179855"/>
    <lineage>
        <taxon>Eukaryota</taxon>
        <taxon>Fungi</taxon>
        <taxon>Dikarya</taxon>
        <taxon>Basidiomycota</taxon>
        <taxon>Agaricomycotina</taxon>
        <taxon>Agaricomycetes</taxon>
        <taxon>Agaricomycetidae</taxon>
        <taxon>Agaricales</taxon>
        <taxon>Agaricineae</taxon>
        <taxon>Crepidotaceae</taxon>
        <taxon>Crepidotus</taxon>
    </lineage>
</organism>
<sequence>MALAEQGTGSGPSKLYWQFEYLVDNRRMDLSQPRRTLEGEKTLTPLMFSCSPNLLLPRQGKRINLIHIFKKSVAQKLVAEKLQPPGSYQNLHRRTRSQGVHDDNVPPRAVSDHIRLGRSEVSATSGSLGQHRRVSSADQHQPSRTSSQYHSGRTSPPT</sequence>
<gene>
    <name evidence="2" type="ORF">CPB83DRAFT_842017</name>
</gene>
<evidence type="ECO:0000313" key="2">
    <source>
        <dbReference type="EMBL" id="KAF9535590.1"/>
    </source>
</evidence>
<dbReference type="EMBL" id="MU157824">
    <property type="protein sequence ID" value="KAF9535590.1"/>
    <property type="molecule type" value="Genomic_DNA"/>
</dbReference>
<dbReference type="Proteomes" id="UP000807306">
    <property type="component" value="Unassembled WGS sequence"/>
</dbReference>
<proteinExistence type="predicted"/>
<dbReference type="OrthoDB" id="3269398at2759"/>
<name>A0A9P6EU89_9AGAR</name>
<evidence type="ECO:0000256" key="1">
    <source>
        <dbReference type="SAM" id="MobiDB-lite"/>
    </source>
</evidence>
<keyword evidence="3" id="KW-1185">Reference proteome</keyword>
<protein>
    <submittedName>
        <fullName evidence="2">Uncharacterized protein</fullName>
    </submittedName>
</protein>
<feature type="compositionally biased region" description="Basic and acidic residues" evidence="1">
    <location>
        <begin position="99"/>
        <end position="118"/>
    </location>
</feature>
<feature type="region of interest" description="Disordered" evidence="1">
    <location>
        <begin position="83"/>
        <end position="158"/>
    </location>
</feature>
<feature type="compositionally biased region" description="Polar residues" evidence="1">
    <location>
        <begin position="136"/>
        <end position="158"/>
    </location>
</feature>
<evidence type="ECO:0000313" key="3">
    <source>
        <dbReference type="Proteomes" id="UP000807306"/>
    </source>
</evidence>
<reference evidence="2" key="1">
    <citation type="submission" date="2020-11" db="EMBL/GenBank/DDBJ databases">
        <authorList>
            <consortium name="DOE Joint Genome Institute"/>
            <person name="Ahrendt S."/>
            <person name="Riley R."/>
            <person name="Andreopoulos W."/>
            <person name="Labutti K."/>
            <person name="Pangilinan J."/>
            <person name="Ruiz-Duenas F.J."/>
            <person name="Barrasa J.M."/>
            <person name="Sanchez-Garcia M."/>
            <person name="Camarero S."/>
            <person name="Miyauchi S."/>
            <person name="Serrano A."/>
            <person name="Linde D."/>
            <person name="Babiker R."/>
            <person name="Drula E."/>
            <person name="Ayuso-Fernandez I."/>
            <person name="Pacheco R."/>
            <person name="Padilla G."/>
            <person name="Ferreira P."/>
            <person name="Barriuso J."/>
            <person name="Kellner H."/>
            <person name="Castanera R."/>
            <person name="Alfaro M."/>
            <person name="Ramirez L."/>
            <person name="Pisabarro A.G."/>
            <person name="Kuo A."/>
            <person name="Tritt A."/>
            <person name="Lipzen A."/>
            <person name="He G."/>
            <person name="Yan M."/>
            <person name="Ng V."/>
            <person name="Cullen D."/>
            <person name="Martin F."/>
            <person name="Rosso M.-N."/>
            <person name="Henrissat B."/>
            <person name="Hibbett D."/>
            <person name="Martinez A.T."/>
            <person name="Grigoriev I.V."/>
        </authorList>
    </citation>
    <scope>NUCLEOTIDE SEQUENCE</scope>
    <source>
        <strain evidence="2">CBS 506.95</strain>
    </source>
</reference>
<comment type="caution">
    <text evidence="2">The sequence shown here is derived from an EMBL/GenBank/DDBJ whole genome shotgun (WGS) entry which is preliminary data.</text>
</comment>
<dbReference type="AlphaFoldDB" id="A0A9P6EU89"/>
<accession>A0A9P6EU89</accession>